<organism evidence="2 3">
    <name type="scientific">Saguinus oedipus</name>
    <name type="common">Cotton-top tamarin</name>
    <name type="synonym">Oedipomidas oedipus</name>
    <dbReference type="NCBI Taxonomy" id="9490"/>
    <lineage>
        <taxon>Eukaryota</taxon>
        <taxon>Metazoa</taxon>
        <taxon>Chordata</taxon>
        <taxon>Craniata</taxon>
        <taxon>Vertebrata</taxon>
        <taxon>Euteleostomi</taxon>
        <taxon>Mammalia</taxon>
        <taxon>Eutheria</taxon>
        <taxon>Euarchontoglires</taxon>
        <taxon>Primates</taxon>
        <taxon>Haplorrhini</taxon>
        <taxon>Platyrrhini</taxon>
        <taxon>Cebidae</taxon>
        <taxon>Callitrichinae</taxon>
        <taxon>Saguinus</taxon>
    </lineage>
</organism>
<evidence type="ECO:0000256" key="1">
    <source>
        <dbReference type="SAM" id="MobiDB-lite"/>
    </source>
</evidence>
<dbReference type="EMBL" id="JASSZA010000014">
    <property type="protein sequence ID" value="KAK2094191.1"/>
    <property type="molecule type" value="Genomic_DNA"/>
</dbReference>
<keyword evidence="3" id="KW-1185">Reference proteome</keyword>
<feature type="region of interest" description="Disordered" evidence="1">
    <location>
        <begin position="35"/>
        <end position="57"/>
    </location>
</feature>
<reference evidence="2 3" key="1">
    <citation type="submission" date="2023-05" db="EMBL/GenBank/DDBJ databases">
        <title>B98-5 Cell Line De Novo Hybrid Assembly: An Optical Mapping Approach.</title>
        <authorList>
            <person name="Kananen K."/>
            <person name="Auerbach J.A."/>
            <person name="Kautto E."/>
            <person name="Blachly J.S."/>
        </authorList>
    </citation>
    <scope>NUCLEOTIDE SEQUENCE [LARGE SCALE GENOMIC DNA]</scope>
    <source>
        <strain evidence="2">B95-8</strain>
        <tissue evidence="2">Cell line</tissue>
    </source>
</reference>
<protein>
    <submittedName>
        <fullName evidence="2">Uncharacterized protein</fullName>
    </submittedName>
</protein>
<accession>A0ABQ9UBC0</accession>
<evidence type="ECO:0000313" key="2">
    <source>
        <dbReference type="EMBL" id="KAK2094191.1"/>
    </source>
</evidence>
<evidence type="ECO:0000313" key="3">
    <source>
        <dbReference type="Proteomes" id="UP001266305"/>
    </source>
</evidence>
<dbReference type="Proteomes" id="UP001266305">
    <property type="component" value="Unassembled WGS sequence"/>
</dbReference>
<name>A0ABQ9UBC0_SAGOE</name>
<sequence length="57" mass="5914">PNAGTPPVPLQVETSRSGQVLAERLAAVCLIEDTPGNNRTCPSADADEAHTTRSNIA</sequence>
<comment type="caution">
    <text evidence="2">The sequence shown here is derived from an EMBL/GenBank/DDBJ whole genome shotgun (WGS) entry which is preliminary data.</text>
</comment>
<feature type="non-terminal residue" evidence="2">
    <location>
        <position position="1"/>
    </location>
</feature>
<gene>
    <name evidence="2" type="ORF">P7K49_027929</name>
</gene>
<proteinExistence type="predicted"/>